<dbReference type="OrthoDB" id="10250600at2759"/>
<evidence type="ECO:0000313" key="2">
    <source>
        <dbReference type="Proteomes" id="UP000691718"/>
    </source>
</evidence>
<organism evidence="1 2">
    <name type="scientific">Parnassius apollo</name>
    <name type="common">Apollo butterfly</name>
    <name type="synonym">Papilio apollo</name>
    <dbReference type="NCBI Taxonomy" id="110799"/>
    <lineage>
        <taxon>Eukaryota</taxon>
        <taxon>Metazoa</taxon>
        <taxon>Ecdysozoa</taxon>
        <taxon>Arthropoda</taxon>
        <taxon>Hexapoda</taxon>
        <taxon>Insecta</taxon>
        <taxon>Pterygota</taxon>
        <taxon>Neoptera</taxon>
        <taxon>Endopterygota</taxon>
        <taxon>Lepidoptera</taxon>
        <taxon>Glossata</taxon>
        <taxon>Ditrysia</taxon>
        <taxon>Papilionoidea</taxon>
        <taxon>Papilionidae</taxon>
        <taxon>Parnassiinae</taxon>
        <taxon>Parnassini</taxon>
        <taxon>Parnassius</taxon>
        <taxon>Parnassius</taxon>
    </lineage>
</organism>
<sequence length="559" mass="62953">MFQLTLSNVGISNIVRCLNVKDKSNDDLTCEVLKICFEKFGVGDVVKHFTSHIMYLLRHEKDCVRRLAAEEVYKSVMADLSLLPVPEYIDIFVAVAQMLTLSNVGISNIVRCLNVKDKSNDDLTCEVLKICFEKFGVGDVVKHFTSHIMYLLRHEKDCVRRLAAEEVYKSVMADLSLLPVPEYIDIFVAVAQMVCDKDVGVANKAIIITSNLQFEAYPKILEEMKIALEHNSSSKCNAYEVVINISLKSYELFKLCVDNGYFQHMVEELKSNDVLYQLNILELLSRLSVKPYSINYLVKDGALERIAALIGDLRNNPLGGLLIPGYIKFFASIAHYYPKEIFEKYPILLDSLFNAIESGEQTILPVALDALGFIGITIEGKLCLTAVGSPFIQAIEKIGLLIRNSPAEIKIRALYCYASLISIEKDTACQGPVDQRVTLMTREWFRSLNKESDAMETLLGICKIPFPDIKLAAYSLLDAVCQHLWGKELVARVAGFVEFLLDRSIDKSKEAKEARYDIIKRLSQSSVFDDSILTRLQTYVEEGPFYSDTTLQVAMEEGN</sequence>
<dbReference type="Proteomes" id="UP000691718">
    <property type="component" value="Unassembled WGS sequence"/>
</dbReference>
<dbReference type="GO" id="GO:0043248">
    <property type="term" value="P:proteasome assembly"/>
    <property type="evidence" value="ECO:0007669"/>
    <property type="project" value="InterPro"/>
</dbReference>
<protein>
    <submittedName>
        <fullName evidence="1">(apollo) hypothetical protein</fullName>
    </submittedName>
</protein>
<dbReference type="EMBL" id="CAJQZP010000885">
    <property type="protein sequence ID" value="CAG4993487.1"/>
    <property type="molecule type" value="Genomic_DNA"/>
</dbReference>
<dbReference type="AlphaFoldDB" id="A0A8S3X1R4"/>
<name>A0A8S3X1R4_PARAO</name>
<dbReference type="PANTHER" id="PTHR13554">
    <property type="entry name" value="26S PROTEASOME NON-ATPASE REGULATORY SUBUNIT 5-RELATED"/>
    <property type="match status" value="1"/>
</dbReference>
<gene>
    <name evidence="1" type="ORF">PAPOLLO_LOCUS12513</name>
</gene>
<keyword evidence="2" id="KW-1185">Reference proteome</keyword>
<comment type="caution">
    <text evidence="1">The sequence shown here is derived from an EMBL/GenBank/DDBJ whole genome shotgun (WGS) entry which is preliminary data.</text>
</comment>
<dbReference type="GO" id="GO:0005829">
    <property type="term" value="C:cytosol"/>
    <property type="evidence" value="ECO:0007669"/>
    <property type="project" value="TreeGrafter"/>
</dbReference>
<dbReference type="InterPro" id="IPR019538">
    <property type="entry name" value="PSMD5"/>
</dbReference>
<dbReference type="Pfam" id="PF10508">
    <property type="entry name" value="Proteasom_PSMB"/>
    <property type="match status" value="1"/>
</dbReference>
<accession>A0A8S3X1R4</accession>
<proteinExistence type="predicted"/>
<evidence type="ECO:0000313" key="1">
    <source>
        <dbReference type="EMBL" id="CAG4993487.1"/>
    </source>
</evidence>
<reference evidence="1" key="1">
    <citation type="submission" date="2021-04" db="EMBL/GenBank/DDBJ databases">
        <authorList>
            <person name="Tunstrom K."/>
        </authorList>
    </citation>
    <scope>NUCLEOTIDE SEQUENCE</scope>
</reference>
<dbReference type="PANTHER" id="PTHR13554:SF10">
    <property type="entry name" value="26S PROTEASOME NON-ATPASE REGULATORY SUBUNIT 5"/>
    <property type="match status" value="1"/>
</dbReference>